<organism evidence="1">
    <name type="scientific">marine sediment metagenome</name>
    <dbReference type="NCBI Taxonomy" id="412755"/>
    <lineage>
        <taxon>unclassified sequences</taxon>
        <taxon>metagenomes</taxon>
        <taxon>ecological metagenomes</taxon>
    </lineage>
</organism>
<accession>A0A0F9T4I4</accession>
<dbReference type="InterPro" id="IPR015947">
    <property type="entry name" value="PUA-like_sf"/>
</dbReference>
<dbReference type="InterPro" id="IPR016181">
    <property type="entry name" value="Acyl_CoA_acyltransferase"/>
</dbReference>
<evidence type="ECO:0000313" key="1">
    <source>
        <dbReference type="EMBL" id="KKN69752.1"/>
    </source>
</evidence>
<name>A0A0F9T4I4_9ZZZZ</name>
<comment type="caution">
    <text evidence="1">The sequence shown here is derived from an EMBL/GenBank/DDBJ whole genome shotgun (WGS) entry which is preliminary data.</text>
</comment>
<dbReference type="Gene3D" id="3.40.630.30">
    <property type="match status" value="1"/>
</dbReference>
<dbReference type="Gene3D" id="3.10.590.10">
    <property type="entry name" value="ph1033 like domains"/>
    <property type="match status" value="1"/>
</dbReference>
<dbReference type="SUPFAM" id="SSF88697">
    <property type="entry name" value="PUA domain-like"/>
    <property type="match status" value="1"/>
</dbReference>
<proteinExistence type="predicted"/>
<dbReference type="EMBL" id="LAZR01000419">
    <property type="protein sequence ID" value="KKN69752.1"/>
    <property type="molecule type" value="Genomic_DNA"/>
</dbReference>
<protein>
    <recommendedName>
        <fullName evidence="2">N-acetyltransferase domain-containing protein</fullName>
    </recommendedName>
</protein>
<dbReference type="SUPFAM" id="SSF55729">
    <property type="entry name" value="Acyl-CoA N-acyltransferases (Nat)"/>
    <property type="match status" value="1"/>
</dbReference>
<dbReference type="AlphaFoldDB" id="A0A0F9T4I4"/>
<sequence>MRILLDTNIIILRENNEVIQEDLQDLMKIIQKLDYKILLHPKSIGDIKRDKNDQRRNITLSKFNTYNTLKIAPDPKKDLNFLDIVGSPKNDNDVIDNFLLFAVFSNAVNFLITEDLGIHKKAKITNISERVLNVIEALDLLKKELPKDVHLPPALIKSNMANLNVNDSIFDSLREDYPDFKNWYVKKSQEGRECWAYIRNNGTIGALLIYKFEDEIIPSEPSLEKKSRIKIATMKVSYVGHKIGELFLKLSFELAIKNNIQEIYMTHFTKENDFLVDLIEEYGFNKVSILKHNWSDNPEDVFLKKIMLVKKDIQNLTPIEISKKFYPNLYDGIDVKKYIIPIQPSYFNRLYTDFPRRQTTIYEHAGKFIIEGNTIKKAYLSHSTSKQMKNGDILLFYRSEDDRSLLSIGVIEKIKYNMKDPTEILSIVGKRTVYSYAEIEEISKKSTTVILFNHHFYFKKPIKYKKLLNAQILRGPPQSITKIEHEDYQKIKKLGGLNKRFTFN</sequence>
<evidence type="ECO:0008006" key="2">
    <source>
        <dbReference type="Google" id="ProtNLM"/>
    </source>
</evidence>
<reference evidence="1" key="1">
    <citation type="journal article" date="2015" name="Nature">
        <title>Complex archaea that bridge the gap between prokaryotes and eukaryotes.</title>
        <authorList>
            <person name="Spang A."/>
            <person name="Saw J.H."/>
            <person name="Jorgensen S.L."/>
            <person name="Zaremba-Niedzwiedzka K."/>
            <person name="Martijn J."/>
            <person name="Lind A.E."/>
            <person name="van Eijk R."/>
            <person name="Schleper C."/>
            <person name="Guy L."/>
            <person name="Ettema T.J."/>
        </authorList>
    </citation>
    <scope>NUCLEOTIDE SEQUENCE</scope>
</reference>
<gene>
    <name evidence="1" type="ORF">LCGC14_0437810</name>
</gene>
<dbReference type="CDD" id="cd18699">
    <property type="entry name" value="PIN_VapC_like"/>
    <property type="match status" value="1"/>
</dbReference>